<evidence type="ECO:0000259" key="4">
    <source>
        <dbReference type="PROSITE" id="PS50975"/>
    </source>
</evidence>
<gene>
    <name evidence="5" type="ORF">H7T88_28490</name>
</gene>
<proteinExistence type="inferred from homology"/>
<dbReference type="Gene3D" id="3.30.1490.20">
    <property type="entry name" value="ATP-grasp fold, A domain"/>
    <property type="match status" value="1"/>
</dbReference>
<dbReference type="PROSITE" id="PS50975">
    <property type="entry name" value="ATP_GRASP"/>
    <property type="match status" value="1"/>
</dbReference>
<dbReference type="Gene3D" id="3.30.470.20">
    <property type="entry name" value="ATP-grasp fold, B domain"/>
    <property type="match status" value="1"/>
</dbReference>
<reference evidence="5 6" key="1">
    <citation type="submission" date="2020-08" db="EMBL/GenBank/DDBJ databases">
        <title>Fungal Genomes of the International Space Station.</title>
        <authorList>
            <person name="Seuylemezian A."/>
            <person name="Singh N.K."/>
            <person name="Wood J."/>
            <person name="Venkateswaran K."/>
        </authorList>
    </citation>
    <scope>NUCLEOTIDE SEQUENCE [LARGE SCALE GENOMIC DNA]</scope>
    <source>
        <strain evidence="5 6">S/N-304-OC-R4</strain>
    </source>
</reference>
<evidence type="ECO:0000256" key="3">
    <source>
        <dbReference type="PROSITE-ProRule" id="PRU00409"/>
    </source>
</evidence>
<dbReference type="InterPro" id="IPR011761">
    <property type="entry name" value="ATP-grasp"/>
</dbReference>
<keyword evidence="3" id="KW-0067">ATP-binding</keyword>
<keyword evidence="6" id="KW-1185">Reference proteome</keyword>
<protein>
    <recommendedName>
        <fullName evidence="4">ATP-grasp domain-containing protein</fullName>
    </recommendedName>
</protein>
<name>A0ABS7KSN2_9BACL</name>
<feature type="domain" description="ATP-grasp" evidence="4">
    <location>
        <begin position="114"/>
        <end position="319"/>
    </location>
</feature>
<comment type="similarity">
    <text evidence="1">Belongs to the D-alanine--D-alanine ligase family.</text>
</comment>
<evidence type="ECO:0000256" key="1">
    <source>
        <dbReference type="ARBA" id="ARBA00010871"/>
    </source>
</evidence>
<dbReference type="InterPro" id="IPR011095">
    <property type="entry name" value="Dala_Dala_lig_C"/>
</dbReference>
<keyword evidence="2" id="KW-0436">Ligase</keyword>
<dbReference type="SUPFAM" id="SSF56059">
    <property type="entry name" value="Glutathione synthetase ATP-binding domain-like"/>
    <property type="match status" value="1"/>
</dbReference>
<dbReference type="InterPro" id="IPR013815">
    <property type="entry name" value="ATP_grasp_subdomain_1"/>
</dbReference>
<evidence type="ECO:0000313" key="5">
    <source>
        <dbReference type="EMBL" id="MBY0207168.1"/>
    </source>
</evidence>
<dbReference type="PANTHER" id="PTHR23132:SF23">
    <property type="entry name" value="D-ALANINE--D-ALANINE LIGASE B"/>
    <property type="match status" value="1"/>
</dbReference>
<organism evidence="5 6">
    <name type="scientific">Paenibacillus cucumis</name>
    <name type="common">ex Kampfer et al. 2016</name>
    <dbReference type="NCBI Taxonomy" id="1776858"/>
    <lineage>
        <taxon>Bacteria</taxon>
        <taxon>Bacillati</taxon>
        <taxon>Bacillota</taxon>
        <taxon>Bacilli</taxon>
        <taxon>Bacillales</taxon>
        <taxon>Paenibacillaceae</taxon>
        <taxon>Paenibacillus</taxon>
    </lineage>
</organism>
<accession>A0ABS7KSN2</accession>
<dbReference type="EMBL" id="JACLIC010000085">
    <property type="protein sequence ID" value="MBY0207168.1"/>
    <property type="molecule type" value="Genomic_DNA"/>
</dbReference>
<evidence type="ECO:0000313" key="6">
    <source>
        <dbReference type="Proteomes" id="UP000706031"/>
    </source>
</evidence>
<dbReference type="Pfam" id="PF07478">
    <property type="entry name" value="Dala_Dala_lig_C"/>
    <property type="match status" value="1"/>
</dbReference>
<evidence type="ECO:0000256" key="2">
    <source>
        <dbReference type="ARBA" id="ARBA00022598"/>
    </source>
</evidence>
<sequence length="326" mass="37237">MIDHNIVLITDEKKEYNFADLSRKDLEGNNASSTESIIDALNKICKKVIHYTDLELFTTNIPQHKDDIIFPMRFGENSPNSKSLLPAICEANNLKYVGGDSFTHSLCNDKHLSKLYAKEFGISVPKGFLVRKLNDSILKYLPTLNLPLVIKPNYGGGSTGISNNNLVYSYNEAEDLINKLFVFHNIPIIVEEYIEGYEVEYSIFGNKNKIILSGEAQLKIDETTFFKREIWGYETKKIDDSSVDFLTSNLIPTSVKEKMITLFKSFDKIEFMRVDGRISNDEFYLIELSPDCFLGKDCAFYHVFAQNNLLFEEMFESLIINAANLC</sequence>
<comment type="caution">
    <text evidence="5">The sequence shown here is derived from an EMBL/GenBank/DDBJ whole genome shotgun (WGS) entry which is preliminary data.</text>
</comment>
<dbReference type="Proteomes" id="UP000706031">
    <property type="component" value="Unassembled WGS sequence"/>
</dbReference>
<dbReference type="PANTHER" id="PTHR23132">
    <property type="entry name" value="D-ALANINE--D-ALANINE LIGASE"/>
    <property type="match status" value="1"/>
</dbReference>
<keyword evidence="3" id="KW-0547">Nucleotide-binding</keyword>